<dbReference type="PANTHER" id="PTHR38015">
    <property type="entry name" value="BLR6086 PROTEIN"/>
    <property type="match status" value="1"/>
</dbReference>
<evidence type="ECO:0000256" key="1">
    <source>
        <dbReference type="ARBA" id="ARBA00004141"/>
    </source>
</evidence>
<dbReference type="AlphaFoldDB" id="A0AAD9Q351"/>
<protein>
    <submittedName>
        <fullName evidence="7">Tauropine dehydrogenase</fullName>
    </submittedName>
</protein>
<accession>A0AAD9Q351</accession>
<dbReference type="EMBL" id="JARQWQ010000074">
    <property type="protein sequence ID" value="KAK2553796.1"/>
    <property type="molecule type" value="Genomic_DNA"/>
</dbReference>
<keyword evidence="5" id="KW-0472">Membrane</keyword>
<evidence type="ECO:0000256" key="2">
    <source>
        <dbReference type="ARBA" id="ARBA00007262"/>
    </source>
</evidence>
<feature type="compositionally biased region" description="Polar residues" evidence="6">
    <location>
        <begin position="1"/>
        <end position="15"/>
    </location>
</feature>
<keyword evidence="8" id="KW-1185">Reference proteome</keyword>
<evidence type="ECO:0000313" key="7">
    <source>
        <dbReference type="EMBL" id="KAK2553796.1"/>
    </source>
</evidence>
<dbReference type="Proteomes" id="UP001249851">
    <property type="component" value="Unassembled WGS sequence"/>
</dbReference>
<comment type="similarity">
    <text evidence="2">Belongs to the IFI6/IFI27 family.</text>
</comment>
<organism evidence="7 8">
    <name type="scientific">Acropora cervicornis</name>
    <name type="common">Staghorn coral</name>
    <dbReference type="NCBI Taxonomy" id="6130"/>
    <lineage>
        <taxon>Eukaryota</taxon>
        <taxon>Metazoa</taxon>
        <taxon>Cnidaria</taxon>
        <taxon>Anthozoa</taxon>
        <taxon>Hexacorallia</taxon>
        <taxon>Scleractinia</taxon>
        <taxon>Astrocoeniina</taxon>
        <taxon>Acroporidae</taxon>
        <taxon>Acropora</taxon>
    </lineage>
</organism>
<evidence type="ECO:0000256" key="6">
    <source>
        <dbReference type="SAM" id="MobiDB-lite"/>
    </source>
</evidence>
<dbReference type="Pfam" id="PF06140">
    <property type="entry name" value="Ifi-6-16"/>
    <property type="match status" value="1"/>
</dbReference>
<dbReference type="InterPro" id="IPR051729">
    <property type="entry name" value="Opine/Lysopine_DH"/>
</dbReference>
<evidence type="ECO:0000256" key="5">
    <source>
        <dbReference type="ARBA" id="ARBA00023136"/>
    </source>
</evidence>
<gene>
    <name evidence="7" type="ORF">P5673_024776</name>
</gene>
<evidence type="ECO:0000256" key="4">
    <source>
        <dbReference type="ARBA" id="ARBA00022989"/>
    </source>
</evidence>
<proteinExistence type="inferred from homology"/>
<dbReference type="Gene3D" id="6.10.110.10">
    <property type="match status" value="1"/>
</dbReference>
<name>A0AAD9Q351_ACRCE</name>
<dbReference type="GO" id="GO:0016020">
    <property type="term" value="C:membrane"/>
    <property type="evidence" value="ECO:0007669"/>
    <property type="project" value="UniProtKB-SubCell"/>
</dbReference>
<reference evidence="7" key="2">
    <citation type="journal article" date="2023" name="Science">
        <title>Genomic signatures of disease resistance in endangered staghorn corals.</title>
        <authorList>
            <person name="Vollmer S.V."/>
            <person name="Selwyn J.D."/>
            <person name="Despard B.A."/>
            <person name="Roesel C.L."/>
        </authorList>
    </citation>
    <scope>NUCLEOTIDE SEQUENCE</scope>
    <source>
        <strain evidence="7">K2</strain>
    </source>
</reference>
<feature type="compositionally biased region" description="Basic and acidic residues" evidence="6">
    <location>
        <begin position="29"/>
        <end position="41"/>
    </location>
</feature>
<dbReference type="Gene3D" id="3.40.50.720">
    <property type="entry name" value="NAD(P)-binding Rossmann-like Domain"/>
    <property type="match status" value="1"/>
</dbReference>
<dbReference type="InterPro" id="IPR038213">
    <property type="entry name" value="IFI6/IFI27-like_sf"/>
</dbReference>
<reference evidence="7" key="1">
    <citation type="journal article" date="2023" name="G3 (Bethesda)">
        <title>Whole genome assembly and annotation of the endangered Caribbean coral Acropora cervicornis.</title>
        <authorList>
            <person name="Selwyn J.D."/>
            <person name="Vollmer S.V."/>
        </authorList>
    </citation>
    <scope>NUCLEOTIDE SEQUENCE</scope>
    <source>
        <strain evidence="7">K2</strain>
    </source>
</reference>
<dbReference type="InterPro" id="IPR009311">
    <property type="entry name" value="IFI6/IFI27-like"/>
</dbReference>
<feature type="region of interest" description="Disordered" evidence="6">
    <location>
        <begin position="1"/>
        <end position="52"/>
    </location>
</feature>
<keyword evidence="3" id="KW-0812">Transmembrane</keyword>
<evidence type="ECO:0000313" key="8">
    <source>
        <dbReference type="Proteomes" id="UP001249851"/>
    </source>
</evidence>
<sequence length="366" mass="38006">MTDNGEGKTCNQNKASFEKEGEEIEAEEKEGKECDARHRDNNPSANGEQGGNGSFARRLAITGLVGLGTAAVGVVAAPVIATAALGAAGFTASGVAAGSAAAAVQSSVYGGYVASGSLFALCQSAGATGAISATTSGLIGGTTGLAGAGTTLGISKFFGGRNTTPTPKLLICGRDAGAHVLAGIASAKEGTTVRVLCLDDFIAQEWNSAIRARNIEVTFPSTETPSCISSKPSLITESEQDALQDIDIVVLMLAPNDHPIYFRALRNYITSGTVIVGLPGSRRFMAQARQLLCATGPNCTLINFESLPWDCQITEFGTRCRVTRTKESLSCQMEEGNVTPRVKPVATLQYLLGPKPNLTVARNRDL</sequence>
<comment type="caution">
    <text evidence="7">The sequence shown here is derived from an EMBL/GenBank/DDBJ whole genome shotgun (WGS) entry which is preliminary data.</text>
</comment>
<keyword evidence="4" id="KW-1133">Transmembrane helix</keyword>
<evidence type="ECO:0000256" key="3">
    <source>
        <dbReference type="ARBA" id="ARBA00022692"/>
    </source>
</evidence>
<dbReference type="PANTHER" id="PTHR38015:SF1">
    <property type="entry name" value="OPINE DEHYDROGENASE DOMAIN-CONTAINING PROTEIN"/>
    <property type="match status" value="1"/>
</dbReference>
<comment type="subcellular location">
    <subcellularLocation>
        <location evidence="1">Membrane</location>
        <topology evidence="1">Multi-pass membrane protein</topology>
    </subcellularLocation>
</comment>